<evidence type="ECO:0000313" key="2">
    <source>
        <dbReference type="Proteomes" id="UP000006911"/>
    </source>
</evidence>
<name>D5GEQ9_TUBMM</name>
<dbReference type="AlphaFoldDB" id="D5GEQ9"/>
<evidence type="ECO:0000313" key="1">
    <source>
        <dbReference type="EMBL" id="CAZ83002.1"/>
    </source>
</evidence>
<accession>D5GEQ9</accession>
<dbReference type="EMBL" id="FN430185">
    <property type="protein sequence ID" value="CAZ83002.1"/>
    <property type="molecule type" value="Genomic_DNA"/>
</dbReference>
<keyword evidence="2" id="KW-1185">Reference proteome</keyword>
<reference evidence="1 2" key="1">
    <citation type="journal article" date="2010" name="Nature">
        <title>Perigord black truffle genome uncovers evolutionary origins and mechanisms of symbiosis.</title>
        <authorList>
            <person name="Martin F."/>
            <person name="Kohler A."/>
            <person name="Murat C."/>
            <person name="Balestrini R."/>
            <person name="Coutinho P.M."/>
            <person name="Jaillon O."/>
            <person name="Montanini B."/>
            <person name="Morin E."/>
            <person name="Noel B."/>
            <person name="Percudani R."/>
            <person name="Porcel B."/>
            <person name="Rubini A."/>
            <person name="Amicucci A."/>
            <person name="Amselem J."/>
            <person name="Anthouard V."/>
            <person name="Arcioni S."/>
            <person name="Artiguenave F."/>
            <person name="Aury J.M."/>
            <person name="Ballario P."/>
            <person name="Bolchi A."/>
            <person name="Brenna A."/>
            <person name="Brun A."/>
            <person name="Buee M."/>
            <person name="Cantarel B."/>
            <person name="Chevalier G."/>
            <person name="Couloux A."/>
            <person name="Da Silva C."/>
            <person name="Denoeud F."/>
            <person name="Duplessis S."/>
            <person name="Ghignone S."/>
            <person name="Hilselberger B."/>
            <person name="Iotti M."/>
            <person name="Marcais B."/>
            <person name="Mello A."/>
            <person name="Miranda M."/>
            <person name="Pacioni G."/>
            <person name="Quesneville H."/>
            <person name="Riccioni C."/>
            <person name="Ruotolo R."/>
            <person name="Splivallo R."/>
            <person name="Stocchi V."/>
            <person name="Tisserant E."/>
            <person name="Viscomi A.R."/>
            <person name="Zambonelli A."/>
            <person name="Zampieri E."/>
            <person name="Henrissat B."/>
            <person name="Lebrun M.H."/>
            <person name="Paolocci F."/>
            <person name="Bonfante P."/>
            <person name="Ottonello S."/>
            <person name="Wincker P."/>
        </authorList>
    </citation>
    <scope>NUCLEOTIDE SEQUENCE [LARGE SCALE GENOMIC DNA]</scope>
    <source>
        <strain evidence="1 2">Mel28</strain>
    </source>
</reference>
<dbReference type="Proteomes" id="UP000006911">
    <property type="component" value="Unassembled WGS sequence"/>
</dbReference>
<proteinExistence type="predicted"/>
<sequence length="70" mass="7863">MPSYIITVKPETSDSELLKIKDDIVAQGGSRANSLLTRFPPWRLIDMCRAWRLMARLLLSSGALFGPDNE</sequence>
<organism evidence="1 2">
    <name type="scientific">Tuber melanosporum (strain Mel28)</name>
    <name type="common">Perigord black truffle</name>
    <dbReference type="NCBI Taxonomy" id="656061"/>
    <lineage>
        <taxon>Eukaryota</taxon>
        <taxon>Fungi</taxon>
        <taxon>Dikarya</taxon>
        <taxon>Ascomycota</taxon>
        <taxon>Pezizomycotina</taxon>
        <taxon>Pezizomycetes</taxon>
        <taxon>Pezizales</taxon>
        <taxon>Tuberaceae</taxon>
        <taxon>Tuber</taxon>
    </lineage>
</organism>
<dbReference type="InParanoid" id="D5GEQ9"/>
<dbReference type="RefSeq" id="XP_002838811.1">
    <property type="nucleotide sequence ID" value="XM_002838765.1"/>
</dbReference>
<dbReference type="HOGENOM" id="CLU_2759641_0_0_1"/>
<gene>
    <name evidence="1" type="ORF">GSTUM_00001336001</name>
</gene>
<dbReference type="KEGG" id="tml:GSTUM_00001336001"/>
<dbReference type="GeneID" id="9184914"/>
<protein>
    <submittedName>
        <fullName evidence="1">(Perigord truffle) hypothetical protein</fullName>
    </submittedName>
</protein>